<dbReference type="SUPFAM" id="SSF55811">
    <property type="entry name" value="Nudix"/>
    <property type="match status" value="1"/>
</dbReference>
<evidence type="ECO:0000313" key="3">
    <source>
        <dbReference type="Proteomes" id="UP001601303"/>
    </source>
</evidence>
<keyword evidence="2" id="KW-0378">Hydrolase</keyword>
<keyword evidence="3" id="KW-1185">Reference proteome</keyword>
<dbReference type="InterPro" id="IPR000086">
    <property type="entry name" value="NUDIX_hydrolase_dom"/>
</dbReference>
<feature type="domain" description="Nudix hydrolase" evidence="1">
    <location>
        <begin position="88"/>
        <end position="243"/>
    </location>
</feature>
<gene>
    <name evidence="2" type="ORF">ACFYNQ_28660</name>
</gene>
<dbReference type="RefSeq" id="WP_388110471.1">
    <property type="nucleotide sequence ID" value="NZ_JBIAHM010000010.1"/>
</dbReference>
<protein>
    <submittedName>
        <fullName evidence="2">NUDIX hydrolase</fullName>
        <ecNumber evidence="2">3.6.-.-</ecNumber>
    </submittedName>
</protein>
<evidence type="ECO:0000313" key="2">
    <source>
        <dbReference type="EMBL" id="MFE9602523.1"/>
    </source>
</evidence>
<dbReference type="EMBL" id="JBIAHM010000010">
    <property type="protein sequence ID" value="MFE9602523.1"/>
    <property type="molecule type" value="Genomic_DNA"/>
</dbReference>
<proteinExistence type="predicted"/>
<dbReference type="EC" id="3.6.-.-" evidence="2"/>
<dbReference type="InterPro" id="IPR015797">
    <property type="entry name" value="NUDIX_hydrolase-like_dom_sf"/>
</dbReference>
<dbReference type="Pfam" id="PF00293">
    <property type="entry name" value="NUDIX"/>
    <property type="match status" value="1"/>
</dbReference>
<dbReference type="Gene3D" id="3.90.79.10">
    <property type="entry name" value="Nucleoside Triphosphate Pyrophosphohydrolase"/>
    <property type="match status" value="1"/>
</dbReference>
<comment type="caution">
    <text evidence="2">The sequence shown here is derived from an EMBL/GenBank/DDBJ whole genome shotgun (WGS) entry which is preliminary data.</text>
</comment>
<dbReference type="CDD" id="cd02883">
    <property type="entry name" value="NUDIX_Hydrolase"/>
    <property type="match status" value="1"/>
</dbReference>
<name>A0ABW6M8Q3_9ACTN</name>
<dbReference type="Proteomes" id="UP001601303">
    <property type="component" value="Unassembled WGS sequence"/>
</dbReference>
<dbReference type="GO" id="GO:0016787">
    <property type="term" value="F:hydrolase activity"/>
    <property type="evidence" value="ECO:0007669"/>
    <property type="project" value="UniProtKB-KW"/>
</dbReference>
<organism evidence="2 3">
    <name type="scientific">Streptomyces hokutonensis</name>
    <dbReference type="NCBI Taxonomy" id="1306990"/>
    <lineage>
        <taxon>Bacteria</taxon>
        <taxon>Bacillati</taxon>
        <taxon>Actinomycetota</taxon>
        <taxon>Actinomycetes</taxon>
        <taxon>Kitasatosporales</taxon>
        <taxon>Streptomycetaceae</taxon>
        <taxon>Streptomyces</taxon>
    </lineage>
</organism>
<sequence length="254" mass="27861">MIEQSARRPGAELLDVHRLRLVESAAPRLTPEERLAMNRAWDELVRVNPSFFDGPVVVCAGAERQGPYDLVVSWVRTTYRHFALRRVPGHASAMPSLFASVLQPADDGRLLVGRMSNSTAAPGRWQLPGGSVEPPDGDDALDFEALRRHAARELAEEAGIDTPPEDLTYWNVTRAGNGSIGVLFRAPSLPEARLRERFEDVVAAETAQGREPELDRIALIRSTAQLPDLAGPHADYLEPIVRRYAEDGGTGVSI</sequence>
<dbReference type="PROSITE" id="PS51462">
    <property type="entry name" value="NUDIX"/>
    <property type="match status" value="1"/>
</dbReference>
<reference evidence="2 3" key="1">
    <citation type="submission" date="2024-10" db="EMBL/GenBank/DDBJ databases">
        <title>The Natural Products Discovery Center: Release of the First 8490 Sequenced Strains for Exploring Actinobacteria Biosynthetic Diversity.</title>
        <authorList>
            <person name="Kalkreuter E."/>
            <person name="Kautsar S.A."/>
            <person name="Yang D."/>
            <person name="Bader C.D."/>
            <person name="Teijaro C.N."/>
            <person name="Fluegel L."/>
            <person name="Davis C.M."/>
            <person name="Simpson J.R."/>
            <person name="Lauterbach L."/>
            <person name="Steele A.D."/>
            <person name="Gui C."/>
            <person name="Meng S."/>
            <person name="Li G."/>
            <person name="Viehrig K."/>
            <person name="Ye F."/>
            <person name="Su P."/>
            <person name="Kiefer A.F."/>
            <person name="Nichols A."/>
            <person name="Cepeda A.J."/>
            <person name="Yan W."/>
            <person name="Fan B."/>
            <person name="Jiang Y."/>
            <person name="Adhikari A."/>
            <person name="Zheng C.-J."/>
            <person name="Schuster L."/>
            <person name="Cowan T.M."/>
            <person name="Smanski M.J."/>
            <person name="Chevrette M.G."/>
            <person name="De Carvalho L.P.S."/>
            <person name="Shen B."/>
        </authorList>
    </citation>
    <scope>NUCLEOTIDE SEQUENCE [LARGE SCALE GENOMIC DNA]</scope>
    <source>
        <strain evidence="2 3">NPDC006488</strain>
    </source>
</reference>
<evidence type="ECO:0000259" key="1">
    <source>
        <dbReference type="PROSITE" id="PS51462"/>
    </source>
</evidence>
<accession>A0ABW6M8Q3</accession>